<dbReference type="InterPro" id="IPR045058">
    <property type="entry name" value="GIMA/IAN/Toc"/>
</dbReference>
<dbReference type="InterPro" id="IPR027417">
    <property type="entry name" value="P-loop_NTPase"/>
</dbReference>
<dbReference type="Gene3D" id="3.40.50.300">
    <property type="entry name" value="P-loop containing nucleotide triphosphate hydrolases"/>
    <property type="match status" value="1"/>
</dbReference>
<accession>A0AAN8KKA0</accession>
<feature type="domain" description="AIG1-type G" evidence="5">
    <location>
        <begin position="1"/>
        <end position="96"/>
    </location>
</feature>
<keyword evidence="4" id="KW-0175">Coiled coil</keyword>
<evidence type="ECO:0000256" key="3">
    <source>
        <dbReference type="ARBA" id="ARBA00023134"/>
    </source>
</evidence>
<comment type="caution">
    <text evidence="6">The sequence shown here is derived from an EMBL/GenBank/DDBJ whole genome shotgun (WGS) entry which is preliminary data.</text>
</comment>
<reference evidence="6 7" key="1">
    <citation type="submission" date="2024-01" db="EMBL/GenBank/DDBJ databases">
        <title>The genome of the rayed Mediterranean limpet Patella caerulea (Linnaeus, 1758).</title>
        <authorList>
            <person name="Anh-Thu Weber A."/>
            <person name="Halstead-Nussloch G."/>
        </authorList>
    </citation>
    <scope>NUCLEOTIDE SEQUENCE [LARGE SCALE GENOMIC DNA]</scope>
    <source>
        <strain evidence="6">AATW-2023a</strain>
        <tissue evidence="6">Whole specimen</tissue>
    </source>
</reference>
<proteinExistence type="inferred from homology"/>
<dbReference type="Proteomes" id="UP001347796">
    <property type="component" value="Unassembled WGS sequence"/>
</dbReference>
<sequence>MFGDDVIKHVIVVFTRKDELADNNSLKEFILKSPPVLRNLLERCGYKFAFINNKADKDELRDDVDVILDIIYKTIGENNGAYYTDDMYQKADAVLEVRRNKIRNERERKQTELRQQRDQIFKEAEKNDLYSTDGMQLLKDTREAENMLEEKRRQIEDIEEKNRLLTQKLQAELRRQSTLED</sequence>
<evidence type="ECO:0000256" key="4">
    <source>
        <dbReference type="SAM" id="Coils"/>
    </source>
</evidence>
<dbReference type="PANTHER" id="PTHR10903">
    <property type="entry name" value="GTPASE, IMAP FAMILY MEMBER-RELATED"/>
    <property type="match status" value="1"/>
</dbReference>
<dbReference type="Pfam" id="PF04548">
    <property type="entry name" value="AIG1"/>
    <property type="match status" value="1"/>
</dbReference>
<gene>
    <name evidence="6" type="ORF">SNE40_000067</name>
</gene>
<keyword evidence="3" id="KW-0342">GTP-binding</keyword>
<dbReference type="EMBL" id="JAZGQO010000001">
    <property type="protein sequence ID" value="KAK6194433.1"/>
    <property type="molecule type" value="Genomic_DNA"/>
</dbReference>
<name>A0AAN8KKA0_PATCE</name>
<keyword evidence="2" id="KW-0547">Nucleotide-binding</keyword>
<dbReference type="PANTHER" id="PTHR10903:SF184">
    <property type="entry name" value="GTP-BINDING PROTEIN A"/>
    <property type="match status" value="1"/>
</dbReference>
<keyword evidence="7" id="KW-1185">Reference proteome</keyword>
<comment type="similarity">
    <text evidence="1">Belongs to the TRAFAC class TrmE-Era-EngA-EngB-Septin-like GTPase superfamily. AIG1/Toc34/Toc159-like paraseptin GTPase family. IAN subfamily.</text>
</comment>
<evidence type="ECO:0000313" key="7">
    <source>
        <dbReference type="Proteomes" id="UP001347796"/>
    </source>
</evidence>
<evidence type="ECO:0000256" key="1">
    <source>
        <dbReference type="ARBA" id="ARBA00008535"/>
    </source>
</evidence>
<dbReference type="InterPro" id="IPR006703">
    <property type="entry name" value="G_AIG1"/>
</dbReference>
<dbReference type="AlphaFoldDB" id="A0AAN8KKA0"/>
<evidence type="ECO:0000256" key="2">
    <source>
        <dbReference type="ARBA" id="ARBA00022741"/>
    </source>
</evidence>
<protein>
    <recommendedName>
        <fullName evidence="5">AIG1-type G domain-containing protein</fullName>
    </recommendedName>
</protein>
<organism evidence="6 7">
    <name type="scientific">Patella caerulea</name>
    <name type="common">Rayed Mediterranean limpet</name>
    <dbReference type="NCBI Taxonomy" id="87958"/>
    <lineage>
        <taxon>Eukaryota</taxon>
        <taxon>Metazoa</taxon>
        <taxon>Spiralia</taxon>
        <taxon>Lophotrochozoa</taxon>
        <taxon>Mollusca</taxon>
        <taxon>Gastropoda</taxon>
        <taxon>Patellogastropoda</taxon>
        <taxon>Patelloidea</taxon>
        <taxon>Patellidae</taxon>
        <taxon>Patella</taxon>
    </lineage>
</organism>
<dbReference type="GO" id="GO:0005525">
    <property type="term" value="F:GTP binding"/>
    <property type="evidence" value="ECO:0007669"/>
    <property type="project" value="UniProtKB-KW"/>
</dbReference>
<feature type="coiled-coil region" evidence="4">
    <location>
        <begin position="99"/>
        <end position="175"/>
    </location>
</feature>
<evidence type="ECO:0000259" key="5">
    <source>
        <dbReference type="Pfam" id="PF04548"/>
    </source>
</evidence>
<evidence type="ECO:0000313" key="6">
    <source>
        <dbReference type="EMBL" id="KAK6194433.1"/>
    </source>
</evidence>